<gene>
    <name evidence="1" type="ORF">FH972_006888</name>
</gene>
<proteinExistence type="predicted"/>
<protein>
    <submittedName>
        <fullName evidence="1">Uncharacterized protein</fullName>
    </submittedName>
</protein>
<dbReference type="EMBL" id="CM017322">
    <property type="protein sequence ID" value="KAE8010521.1"/>
    <property type="molecule type" value="Genomic_DNA"/>
</dbReference>
<sequence>MVGHGALVRVSIFDEEEGRRRDPLGPTKVLGQELEGLDDGAQEDEAENIGKGIVRFLSRIRGKERR</sequence>
<evidence type="ECO:0000313" key="1">
    <source>
        <dbReference type="EMBL" id="KAE8010521.1"/>
    </source>
</evidence>
<dbReference type="AlphaFoldDB" id="A0A5N6QTM5"/>
<dbReference type="Proteomes" id="UP000327013">
    <property type="component" value="Chromosome 2"/>
</dbReference>
<name>A0A5N6QTM5_9ROSI</name>
<keyword evidence="2" id="KW-1185">Reference proteome</keyword>
<organism evidence="1 2">
    <name type="scientific">Carpinus fangiana</name>
    <dbReference type="NCBI Taxonomy" id="176857"/>
    <lineage>
        <taxon>Eukaryota</taxon>
        <taxon>Viridiplantae</taxon>
        <taxon>Streptophyta</taxon>
        <taxon>Embryophyta</taxon>
        <taxon>Tracheophyta</taxon>
        <taxon>Spermatophyta</taxon>
        <taxon>Magnoliopsida</taxon>
        <taxon>eudicotyledons</taxon>
        <taxon>Gunneridae</taxon>
        <taxon>Pentapetalae</taxon>
        <taxon>rosids</taxon>
        <taxon>fabids</taxon>
        <taxon>Fagales</taxon>
        <taxon>Betulaceae</taxon>
        <taxon>Carpinus</taxon>
    </lineage>
</organism>
<evidence type="ECO:0000313" key="2">
    <source>
        <dbReference type="Proteomes" id="UP000327013"/>
    </source>
</evidence>
<accession>A0A5N6QTM5</accession>
<reference evidence="1 2" key="1">
    <citation type="submission" date="2019-06" db="EMBL/GenBank/DDBJ databases">
        <title>A chromosomal-level reference genome of Carpinus fangiana (Coryloideae, Betulaceae).</title>
        <authorList>
            <person name="Yang X."/>
            <person name="Wang Z."/>
            <person name="Zhang L."/>
            <person name="Hao G."/>
            <person name="Liu J."/>
            <person name="Yang Y."/>
        </authorList>
    </citation>
    <scope>NUCLEOTIDE SEQUENCE [LARGE SCALE GENOMIC DNA]</scope>
    <source>
        <strain evidence="1">Cfa_2016G</strain>
        <tissue evidence="1">Leaf</tissue>
    </source>
</reference>